<dbReference type="PANTHER" id="PTHR23115">
    <property type="entry name" value="TRANSLATION FACTOR"/>
    <property type="match status" value="1"/>
</dbReference>
<feature type="domain" description="GTP-eEF1A C-terminal" evidence="3">
    <location>
        <begin position="137"/>
        <end position="224"/>
    </location>
</feature>
<keyword evidence="5" id="KW-1185">Reference proteome</keyword>
<evidence type="ECO:0000256" key="2">
    <source>
        <dbReference type="ARBA" id="ARBA00023134"/>
    </source>
</evidence>
<accession>A0A1Y1S551</accession>
<dbReference type="VEuPathDB" id="MicrosporidiaDB:ECANGB1_2007"/>
<name>A0A1Y1S551_9MICR</name>
<evidence type="ECO:0000313" key="4">
    <source>
        <dbReference type="EMBL" id="ORD93554.1"/>
    </source>
</evidence>
<evidence type="ECO:0000259" key="3">
    <source>
        <dbReference type="Pfam" id="PF22594"/>
    </source>
</evidence>
<sequence>MVHSLEEAIDYQDAPLRPIDRPLRMPISSIAHVPGHGAVLCGRVDYGFLAKGDNVKILPIGVSAKVKSIEAHKCSLQRADSGENIGFVLDTKDKATVEKIKTGSIAGPSDDGVFVCSPFYLVAGISMKKSKKSGTDQSGIKEGYTPVISCGTANVACKFAKLTKCITKDKVEIENPTIIPTGARFEALIYPTKQVLFEEAASFPGLGKFVCRDSGMLVCAGQIKGKMTEAEAKEKYGLSIAVLSGDKDAIKKAGGKTSKK</sequence>
<evidence type="ECO:0000256" key="1">
    <source>
        <dbReference type="ARBA" id="ARBA00022741"/>
    </source>
</evidence>
<dbReference type="GO" id="GO:0005525">
    <property type="term" value="F:GTP binding"/>
    <property type="evidence" value="ECO:0007669"/>
    <property type="project" value="UniProtKB-KW"/>
</dbReference>
<protein>
    <submittedName>
        <fullName evidence="4">EF1A</fullName>
    </submittedName>
</protein>
<reference evidence="4 5" key="1">
    <citation type="journal article" date="2017" name="Environ. Microbiol.">
        <title>Decay of the glycolytic pathway and adaptation to intranuclear parasitism within Enterocytozoonidae microsporidia.</title>
        <authorList>
            <person name="Wiredu Boakye D."/>
            <person name="Jaroenlak P."/>
            <person name="Prachumwat A."/>
            <person name="Williams T.A."/>
            <person name="Bateman K.S."/>
            <person name="Itsathitphaisarn O."/>
            <person name="Sritunyalucksana K."/>
            <person name="Paszkiewicz K.H."/>
            <person name="Moore K.A."/>
            <person name="Stentiford G.D."/>
            <person name="Williams B.A."/>
        </authorList>
    </citation>
    <scope>NUCLEOTIDE SEQUENCE [LARGE SCALE GENOMIC DNA]</scope>
    <source>
        <strain evidence="4 5">GB1</strain>
    </source>
</reference>
<keyword evidence="1" id="KW-0547">Nucleotide-binding</keyword>
<comment type="caution">
    <text evidence="4">The sequence shown here is derived from an EMBL/GenBank/DDBJ whole genome shotgun (WGS) entry which is preliminary data.</text>
</comment>
<proteinExistence type="predicted"/>
<dbReference type="Proteomes" id="UP000192639">
    <property type="component" value="Unassembled WGS sequence"/>
</dbReference>
<organism evidence="4 5">
    <name type="scientific">Enterospora canceri</name>
    <dbReference type="NCBI Taxonomy" id="1081671"/>
    <lineage>
        <taxon>Eukaryota</taxon>
        <taxon>Fungi</taxon>
        <taxon>Fungi incertae sedis</taxon>
        <taxon>Microsporidia</taxon>
        <taxon>Enterocytozoonidae</taxon>
        <taxon>Enterospora</taxon>
    </lineage>
</organism>
<evidence type="ECO:0000313" key="5">
    <source>
        <dbReference type="Proteomes" id="UP000192639"/>
    </source>
</evidence>
<dbReference type="SUPFAM" id="SSF50465">
    <property type="entry name" value="EF-Tu/eEF-1alpha/eIF2-gamma C-terminal domain"/>
    <property type="match status" value="1"/>
</dbReference>
<dbReference type="OrthoDB" id="342024at2759"/>
<dbReference type="Pfam" id="PF22594">
    <property type="entry name" value="GTP-eEF1A_C"/>
    <property type="match status" value="1"/>
</dbReference>
<dbReference type="AlphaFoldDB" id="A0A1Y1S551"/>
<dbReference type="SUPFAM" id="SSF50447">
    <property type="entry name" value="Translation proteins"/>
    <property type="match status" value="1"/>
</dbReference>
<dbReference type="InterPro" id="IPR054696">
    <property type="entry name" value="GTP-eEF1A_C"/>
</dbReference>
<dbReference type="InterPro" id="IPR050100">
    <property type="entry name" value="TRAFAC_GTPase_members"/>
</dbReference>
<dbReference type="InterPro" id="IPR009001">
    <property type="entry name" value="Transl_elong_EF1A/Init_IF2_C"/>
</dbReference>
<dbReference type="EMBL" id="LWDP01000068">
    <property type="protein sequence ID" value="ORD93554.1"/>
    <property type="molecule type" value="Genomic_DNA"/>
</dbReference>
<gene>
    <name evidence="4" type="primary">EF1A</name>
    <name evidence="4" type="ORF">ECANGB1_2007</name>
</gene>
<dbReference type="InterPro" id="IPR009000">
    <property type="entry name" value="Transl_B-barrel_sf"/>
</dbReference>
<keyword evidence="2" id="KW-0342">GTP-binding</keyword>
<dbReference type="Gene3D" id="2.40.30.10">
    <property type="entry name" value="Translation factors"/>
    <property type="match status" value="2"/>
</dbReference>